<keyword evidence="3" id="KW-1185">Reference proteome</keyword>
<protein>
    <submittedName>
        <fullName evidence="2">Hypp2651 protein</fullName>
    </submittedName>
</protein>
<evidence type="ECO:0000313" key="3">
    <source>
        <dbReference type="Proteomes" id="UP000838412"/>
    </source>
</evidence>
<feature type="chain" id="PRO_5035432867" evidence="1">
    <location>
        <begin position="25"/>
        <end position="80"/>
    </location>
</feature>
<sequence>MFVARIYCFLRILLLIVEVTLSTGCVQDSRVTHSEIYNGVCYAFSNIRVDFNTFVNTGQDGGRMRSRVVGSPIVISFGVL</sequence>
<feature type="signal peptide" evidence="1">
    <location>
        <begin position="1"/>
        <end position="24"/>
    </location>
</feature>
<evidence type="ECO:0000256" key="1">
    <source>
        <dbReference type="SAM" id="SignalP"/>
    </source>
</evidence>
<organism evidence="2 3">
    <name type="scientific">Branchiostoma lanceolatum</name>
    <name type="common">Common lancelet</name>
    <name type="synonym">Amphioxus lanceolatum</name>
    <dbReference type="NCBI Taxonomy" id="7740"/>
    <lineage>
        <taxon>Eukaryota</taxon>
        <taxon>Metazoa</taxon>
        <taxon>Chordata</taxon>
        <taxon>Cephalochordata</taxon>
        <taxon>Leptocardii</taxon>
        <taxon>Amphioxiformes</taxon>
        <taxon>Branchiostomatidae</taxon>
        <taxon>Branchiostoma</taxon>
    </lineage>
</organism>
<reference evidence="2" key="1">
    <citation type="submission" date="2022-01" db="EMBL/GenBank/DDBJ databases">
        <authorList>
            <person name="Braso-Vives M."/>
        </authorList>
    </citation>
    <scope>NUCLEOTIDE SEQUENCE</scope>
</reference>
<dbReference type="AlphaFoldDB" id="A0A8J9ZTH2"/>
<gene>
    <name evidence="2" type="primary">Hypp2651</name>
    <name evidence="2" type="ORF">BLAG_LOCUS18011</name>
</gene>
<dbReference type="Proteomes" id="UP000838412">
    <property type="component" value="Chromosome 4"/>
</dbReference>
<evidence type="ECO:0000313" key="2">
    <source>
        <dbReference type="EMBL" id="CAH1263272.1"/>
    </source>
</evidence>
<name>A0A8J9ZTH2_BRALA</name>
<accession>A0A8J9ZTH2</accession>
<keyword evidence="1" id="KW-0732">Signal</keyword>
<dbReference type="EMBL" id="OV696689">
    <property type="protein sequence ID" value="CAH1263272.1"/>
    <property type="molecule type" value="Genomic_DNA"/>
</dbReference>
<proteinExistence type="predicted"/>